<dbReference type="Pfam" id="PF21804">
    <property type="entry name" value="Transposase_29"/>
    <property type="match status" value="1"/>
</dbReference>
<accession>A0A1V1PI17</accession>
<name>A0A1V1PI17_9BACT</name>
<proteinExistence type="predicted"/>
<comment type="caution">
    <text evidence="1">The sequence shown here is derived from an EMBL/GenBank/DDBJ whole genome shotgun (WGS) entry which is preliminary data.</text>
</comment>
<dbReference type="InterPro" id="IPR049343">
    <property type="entry name" value="Transposase_29"/>
</dbReference>
<gene>
    <name evidence="1" type="ORF">OMM_06277</name>
</gene>
<dbReference type="AlphaFoldDB" id="A0A1V1PI17"/>
<reference evidence="2" key="1">
    <citation type="submission" date="2012-11" db="EMBL/GenBank/DDBJ databases">
        <authorList>
            <person name="Lucero-Rivera Y.E."/>
            <person name="Tovar-Ramirez D."/>
        </authorList>
    </citation>
    <scope>NUCLEOTIDE SEQUENCE [LARGE SCALE GENOMIC DNA]</scope>
    <source>
        <strain evidence="2">Araruama</strain>
    </source>
</reference>
<dbReference type="Proteomes" id="UP000189670">
    <property type="component" value="Unassembled WGS sequence"/>
</dbReference>
<sequence length="118" mass="14198">MKIAEKMITHPCKQTFREIRKLSKTGHQTVIITTDFYNKVTVIAGLMFSRWSQENFFKYMMKEYGIDALIDYETVKIFGRSYQWIKNQFRNFHNHFVVKNLIHNSRFDPNSFKSPNVH</sequence>
<dbReference type="EMBL" id="ATBP01000005">
    <property type="protein sequence ID" value="ETR74517.1"/>
    <property type="molecule type" value="Genomic_DNA"/>
</dbReference>
<protein>
    <submittedName>
        <fullName evidence="1">Uncharacterized protein</fullName>
    </submittedName>
</protein>
<organism evidence="1 2">
    <name type="scientific">Candidatus Magnetoglobus multicellularis str. Araruama</name>
    <dbReference type="NCBI Taxonomy" id="890399"/>
    <lineage>
        <taxon>Bacteria</taxon>
        <taxon>Pseudomonadati</taxon>
        <taxon>Thermodesulfobacteriota</taxon>
        <taxon>Desulfobacteria</taxon>
        <taxon>Desulfobacterales</taxon>
        <taxon>Desulfobacteraceae</taxon>
        <taxon>Candidatus Magnetoglobus</taxon>
    </lineage>
</organism>
<evidence type="ECO:0000313" key="2">
    <source>
        <dbReference type="Proteomes" id="UP000189670"/>
    </source>
</evidence>
<evidence type="ECO:0000313" key="1">
    <source>
        <dbReference type="EMBL" id="ETR74517.1"/>
    </source>
</evidence>